<feature type="domain" description="Transposase Tc1-like" evidence="2">
    <location>
        <begin position="50"/>
        <end position="110"/>
    </location>
</feature>
<accession>A0A4Y2M879</accession>
<evidence type="ECO:0000256" key="1">
    <source>
        <dbReference type="ARBA" id="ARBA00004123"/>
    </source>
</evidence>
<comment type="subcellular location">
    <subcellularLocation>
        <location evidence="1">Nucleus</location>
    </subcellularLocation>
</comment>
<gene>
    <name evidence="3" type="ORF">AVEN_243898_1</name>
</gene>
<dbReference type="Proteomes" id="UP000499080">
    <property type="component" value="Unassembled WGS sequence"/>
</dbReference>
<dbReference type="InterPro" id="IPR009057">
    <property type="entry name" value="Homeodomain-like_sf"/>
</dbReference>
<dbReference type="GO" id="GO:0015074">
    <property type="term" value="P:DNA integration"/>
    <property type="evidence" value="ECO:0007669"/>
    <property type="project" value="InterPro"/>
</dbReference>
<evidence type="ECO:0000259" key="2">
    <source>
        <dbReference type="Pfam" id="PF01498"/>
    </source>
</evidence>
<dbReference type="SUPFAM" id="SSF46689">
    <property type="entry name" value="Homeodomain-like"/>
    <property type="match status" value="1"/>
</dbReference>
<dbReference type="EMBL" id="BGPR01006980">
    <property type="protein sequence ID" value="GBN23315.1"/>
    <property type="molecule type" value="Genomic_DNA"/>
</dbReference>
<evidence type="ECO:0000313" key="3">
    <source>
        <dbReference type="EMBL" id="GBN23315.1"/>
    </source>
</evidence>
<protein>
    <recommendedName>
        <fullName evidence="2">Transposase Tc1-like domain-containing protein</fullName>
    </recommendedName>
</protein>
<comment type="caution">
    <text evidence="3">The sequence shown here is derived from an EMBL/GenBank/DDBJ whole genome shotgun (WGS) entry which is preliminary data.</text>
</comment>
<evidence type="ECO:0000313" key="4">
    <source>
        <dbReference type="Proteomes" id="UP000499080"/>
    </source>
</evidence>
<reference evidence="3 4" key="1">
    <citation type="journal article" date="2019" name="Sci. Rep.">
        <title>Orb-weaving spider Araneus ventricosus genome elucidates the spidroin gene catalogue.</title>
        <authorList>
            <person name="Kono N."/>
            <person name="Nakamura H."/>
            <person name="Ohtoshi R."/>
            <person name="Moran D.A.P."/>
            <person name="Shinohara A."/>
            <person name="Yoshida Y."/>
            <person name="Fujiwara M."/>
            <person name="Mori M."/>
            <person name="Tomita M."/>
            <person name="Arakawa K."/>
        </authorList>
    </citation>
    <scope>NUCLEOTIDE SEQUENCE [LARGE SCALE GENOMIC DNA]</scope>
</reference>
<dbReference type="OrthoDB" id="6425807at2759"/>
<keyword evidence="4" id="KW-1185">Reference proteome</keyword>
<dbReference type="AlphaFoldDB" id="A0A4Y2M879"/>
<dbReference type="GO" id="GO:0003677">
    <property type="term" value="F:DNA binding"/>
    <property type="evidence" value="ECO:0007669"/>
    <property type="project" value="InterPro"/>
</dbReference>
<name>A0A4Y2M879_ARAVE</name>
<dbReference type="Pfam" id="PF01498">
    <property type="entry name" value="HTH_Tnp_Tc3_2"/>
    <property type="match status" value="1"/>
</dbReference>
<organism evidence="3 4">
    <name type="scientific">Araneus ventricosus</name>
    <name type="common">Orbweaver spider</name>
    <name type="synonym">Epeira ventricosa</name>
    <dbReference type="NCBI Taxonomy" id="182803"/>
    <lineage>
        <taxon>Eukaryota</taxon>
        <taxon>Metazoa</taxon>
        <taxon>Ecdysozoa</taxon>
        <taxon>Arthropoda</taxon>
        <taxon>Chelicerata</taxon>
        <taxon>Arachnida</taxon>
        <taxon>Araneae</taxon>
        <taxon>Araneomorphae</taxon>
        <taxon>Entelegynae</taxon>
        <taxon>Araneoidea</taxon>
        <taxon>Araneidae</taxon>
        <taxon>Araneus</taxon>
    </lineage>
</organism>
<dbReference type="InterPro" id="IPR002492">
    <property type="entry name" value="Transposase_Tc1-like"/>
</dbReference>
<dbReference type="GO" id="GO:0006313">
    <property type="term" value="P:DNA transposition"/>
    <property type="evidence" value="ECO:0007669"/>
    <property type="project" value="InterPro"/>
</dbReference>
<proteinExistence type="predicted"/>
<dbReference type="GO" id="GO:0005634">
    <property type="term" value="C:nucleus"/>
    <property type="evidence" value="ECO:0007669"/>
    <property type="project" value="UniProtKB-SubCell"/>
</dbReference>
<sequence>MRLSQAARLLNVSRSVVQRLWDQYQSEDCVSRRHASGRPRVTTPAEDRFLALSACRRRSTTVPQLVADQFVASGRRISGNTVRRCLHNAGLYARRPVLCFPLNGRQRRAR</sequence>